<dbReference type="EMBL" id="REGN01003922">
    <property type="protein sequence ID" value="RNA20126.1"/>
    <property type="molecule type" value="Genomic_DNA"/>
</dbReference>
<name>A0A3M7R9C0_BRAPC</name>
<feature type="transmembrane region" description="Helical" evidence="1">
    <location>
        <begin position="51"/>
        <end position="69"/>
    </location>
</feature>
<reference evidence="2 3" key="1">
    <citation type="journal article" date="2018" name="Sci. Rep.">
        <title>Genomic signatures of local adaptation to the degree of environmental predictability in rotifers.</title>
        <authorList>
            <person name="Franch-Gras L."/>
            <person name="Hahn C."/>
            <person name="Garcia-Roger E.M."/>
            <person name="Carmona M.J."/>
            <person name="Serra M."/>
            <person name="Gomez A."/>
        </authorList>
    </citation>
    <scope>NUCLEOTIDE SEQUENCE [LARGE SCALE GENOMIC DNA]</scope>
    <source>
        <strain evidence="2">HYR1</strain>
    </source>
</reference>
<proteinExistence type="predicted"/>
<keyword evidence="1" id="KW-0812">Transmembrane</keyword>
<keyword evidence="3" id="KW-1185">Reference proteome</keyword>
<keyword evidence="1" id="KW-0472">Membrane</keyword>
<dbReference type="Proteomes" id="UP000276133">
    <property type="component" value="Unassembled WGS sequence"/>
</dbReference>
<protein>
    <submittedName>
        <fullName evidence="2">Uncharacterized protein</fullName>
    </submittedName>
</protein>
<comment type="caution">
    <text evidence="2">The sequence shown here is derived from an EMBL/GenBank/DDBJ whole genome shotgun (WGS) entry which is preliminary data.</text>
</comment>
<evidence type="ECO:0000313" key="2">
    <source>
        <dbReference type="EMBL" id="RNA20126.1"/>
    </source>
</evidence>
<feature type="transmembrane region" description="Helical" evidence="1">
    <location>
        <begin position="26"/>
        <end position="44"/>
    </location>
</feature>
<evidence type="ECO:0000256" key="1">
    <source>
        <dbReference type="SAM" id="Phobius"/>
    </source>
</evidence>
<dbReference type="AlphaFoldDB" id="A0A3M7R9C0"/>
<keyword evidence="1" id="KW-1133">Transmembrane helix</keyword>
<sequence>MFKQFVFIGVTKLLVAFELGLDLRLLLNFESIIFFLIRYYICMFSFLHKSFYSNLGIFYFLNVFIFLLIP</sequence>
<accession>A0A3M7R9C0</accession>
<evidence type="ECO:0000313" key="3">
    <source>
        <dbReference type="Proteomes" id="UP000276133"/>
    </source>
</evidence>
<organism evidence="2 3">
    <name type="scientific">Brachionus plicatilis</name>
    <name type="common">Marine rotifer</name>
    <name type="synonym">Brachionus muelleri</name>
    <dbReference type="NCBI Taxonomy" id="10195"/>
    <lineage>
        <taxon>Eukaryota</taxon>
        <taxon>Metazoa</taxon>
        <taxon>Spiralia</taxon>
        <taxon>Gnathifera</taxon>
        <taxon>Rotifera</taxon>
        <taxon>Eurotatoria</taxon>
        <taxon>Monogononta</taxon>
        <taxon>Pseudotrocha</taxon>
        <taxon>Ploima</taxon>
        <taxon>Brachionidae</taxon>
        <taxon>Brachionus</taxon>
    </lineage>
</organism>
<gene>
    <name evidence="2" type="ORF">BpHYR1_010142</name>
</gene>